<dbReference type="OrthoDB" id="9778320at2"/>
<dbReference type="InterPro" id="IPR051398">
    <property type="entry name" value="Polysacch_Deacetylase"/>
</dbReference>
<protein>
    <submittedName>
        <fullName evidence="5">Polysaccharide deacetylase</fullName>
    </submittedName>
</protein>
<dbReference type="RefSeq" id="WP_132078407.1">
    <property type="nucleotide sequence ID" value="NZ_SLUI01000005.1"/>
</dbReference>
<dbReference type="InterPro" id="IPR011330">
    <property type="entry name" value="Glyco_hydro/deAcase_b/a-brl"/>
</dbReference>
<dbReference type="Pfam" id="PF01522">
    <property type="entry name" value="Polysacc_deac_1"/>
    <property type="match status" value="1"/>
</dbReference>
<proteinExistence type="predicted"/>
<reference evidence="5 6" key="1">
    <citation type="submission" date="2019-03" db="EMBL/GenBank/DDBJ databases">
        <title>Genomic Encyclopedia of Type Strains, Phase IV (KMG-IV): sequencing the most valuable type-strain genomes for metagenomic binning, comparative biology and taxonomic classification.</title>
        <authorList>
            <person name="Goeker M."/>
        </authorList>
    </citation>
    <scope>NUCLEOTIDE SEQUENCE [LARGE SCALE GENOMIC DNA]</scope>
    <source>
        <strain evidence="5 6">DSM 15969</strain>
    </source>
</reference>
<dbReference type="InterPro" id="IPR002509">
    <property type="entry name" value="NODB_dom"/>
</dbReference>
<dbReference type="PANTHER" id="PTHR34216:SF3">
    <property type="entry name" value="POLY-BETA-1,6-N-ACETYL-D-GLUCOSAMINE N-DEACETYLASE"/>
    <property type="match status" value="1"/>
</dbReference>
<feature type="signal peptide" evidence="3">
    <location>
        <begin position="1"/>
        <end position="19"/>
    </location>
</feature>
<feature type="chain" id="PRO_5020705186" evidence="3">
    <location>
        <begin position="20"/>
        <end position="263"/>
    </location>
</feature>
<sequence length="263" mass="29751">MSKKILYFLLLCAAVIAAASSFYNKPEDVSGGIPVLNYHQVEDNTNNPLALSVKDFEKQMAYLSEKGYTAITADQLYAYLYHKGSLPPKPVLITFDDGYADNYTNAYPIMKKHGLTAIIFLITDVVGHDAWYMNWEQVKEMQQAGFQFGSHTLSHMPLAEVSQEEATHQLVKSKEGIEWRLETPVRYLAYPGGSYNQQVKEAVTAAGYQAAFTVDFGRVNHDSDALALERVPILKSRWTFVDFYLRLHFTKMIELAKDLKSSL</sequence>
<evidence type="ECO:0000256" key="1">
    <source>
        <dbReference type="ARBA" id="ARBA00004613"/>
    </source>
</evidence>
<comment type="caution">
    <text evidence="5">The sequence shown here is derived from an EMBL/GenBank/DDBJ whole genome shotgun (WGS) entry which is preliminary data.</text>
</comment>
<evidence type="ECO:0000259" key="4">
    <source>
        <dbReference type="PROSITE" id="PS51677"/>
    </source>
</evidence>
<evidence type="ECO:0000313" key="5">
    <source>
        <dbReference type="EMBL" id="TCL37607.1"/>
    </source>
</evidence>
<feature type="domain" description="NodB homology" evidence="4">
    <location>
        <begin position="89"/>
        <end position="263"/>
    </location>
</feature>
<dbReference type="CDD" id="cd10918">
    <property type="entry name" value="CE4_NodB_like_5s_6s"/>
    <property type="match status" value="1"/>
</dbReference>
<dbReference type="GO" id="GO:0005576">
    <property type="term" value="C:extracellular region"/>
    <property type="evidence" value="ECO:0007669"/>
    <property type="project" value="UniProtKB-SubCell"/>
</dbReference>
<dbReference type="GO" id="GO:0016810">
    <property type="term" value="F:hydrolase activity, acting on carbon-nitrogen (but not peptide) bonds"/>
    <property type="evidence" value="ECO:0007669"/>
    <property type="project" value="InterPro"/>
</dbReference>
<evidence type="ECO:0000313" key="6">
    <source>
        <dbReference type="Proteomes" id="UP000295063"/>
    </source>
</evidence>
<keyword evidence="2 3" id="KW-0732">Signal</keyword>
<gene>
    <name evidence="5" type="ORF">EV210_10538</name>
</gene>
<dbReference type="Gene3D" id="3.20.20.370">
    <property type="entry name" value="Glycoside hydrolase/deacetylase"/>
    <property type="match status" value="1"/>
</dbReference>
<dbReference type="GO" id="GO:0005975">
    <property type="term" value="P:carbohydrate metabolic process"/>
    <property type="evidence" value="ECO:0007669"/>
    <property type="project" value="InterPro"/>
</dbReference>
<dbReference type="PROSITE" id="PS51677">
    <property type="entry name" value="NODB"/>
    <property type="match status" value="1"/>
</dbReference>
<keyword evidence="6" id="KW-1185">Reference proteome</keyword>
<dbReference type="AlphaFoldDB" id="A0A4R1Q6K9"/>
<evidence type="ECO:0000256" key="2">
    <source>
        <dbReference type="ARBA" id="ARBA00022729"/>
    </source>
</evidence>
<accession>A0A4R1Q6K9</accession>
<dbReference type="PANTHER" id="PTHR34216">
    <property type="match status" value="1"/>
</dbReference>
<dbReference type="Proteomes" id="UP000295063">
    <property type="component" value="Unassembled WGS sequence"/>
</dbReference>
<dbReference type="EMBL" id="SLUI01000005">
    <property type="protein sequence ID" value="TCL37607.1"/>
    <property type="molecule type" value="Genomic_DNA"/>
</dbReference>
<evidence type="ECO:0000256" key="3">
    <source>
        <dbReference type="SAM" id="SignalP"/>
    </source>
</evidence>
<organism evidence="5 6">
    <name type="scientific">Anaerospora hongkongensis</name>
    <dbReference type="NCBI Taxonomy" id="244830"/>
    <lineage>
        <taxon>Bacteria</taxon>
        <taxon>Bacillati</taxon>
        <taxon>Bacillota</taxon>
        <taxon>Negativicutes</taxon>
        <taxon>Selenomonadales</taxon>
        <taxon>Sporomusaceae</taxon>
        <taxon>Anaerospora</taxon>
    </lineage>
</organism>
<comment type="subcellular location">
    <subcellularLocation>
        <location evidence="1">Secreted</location>
    </subcellularLocation>
</comment>
<dbReference type="SUPFAM" id="SSF88713">
    <property type="entry name" value="Glycoside hydrolase/deacetylase"/>
    <property type="match status" value="1"/>
</dbReference>
<name>A0A4R1Q6K9_9FIRM</name>